<evidence type="ECO:0000313" key="1">
    <source>
        <dbReference type="EMBL" id="RGV57257.1"/>
    </source>
</evidence>
<comment type="caution">
    <text evidence="1">The sequence shown here is derived from an EMBL/GenBank/DDBJ whole genome shotgun (WGS) entry which is preliminary data.</text>
</comment>
<evidence type="ECO:0000313" key="2">
    <source>
        <dbReference type="Proteomes" id="UP000283850"/>
    </source>
</evidence>
<dbReference type="Gene3D" id="3.10.150.10">
    <property type="entry name" value="DNA Polymerase III, subunit A, domain 2"/>
    <property type="match status" value="1"/>
</dbReference>
<proteinExistence type="predicted"/>
<reference evidence="1 2" key="1">
    <citation type="submission" date="2018-08" db="EMBL/GenBank/DDBJ databases">
        <title>A genome reference for cultivated species of the human gut microbiota.</title>
        <authorList>
            <person name="Zou Y."/>
            <person name="Xue W."/>
            <person name="Luo G."/>
        </authorList>
    </citation>
    <scope>NUCLEOTIDE SEQUENCE [LARGE SCALE GENOMIC DNA]</scope>
    <source>
        <strain evidence="1 2">AF14-32</strain>
    </source>
</reference>
<name>A0A412YIK1_9BACE</name>
<protein>
    <submittedName>
        <fullName evidence="1">Uncharacterized protein</fullName>
    </submittedName>
</protein>
<dbReference type="InterPro" id="IPR046938">
    <property type="entry name" value="DNA_clamp_sf"/>
</dbReference>
<dbReference type="EMBL" id="QRZF01000002">
    <property type="protein sequence ID" value="RGV57257.1"/>
    <property type="molecule type" value="Genomic_DNA"/>
</dbReference>
<dbReference type="SUPFAM" id="SSF55979">
    <property type="entry name" value="DNA clamp"/>
    <property type="match status" value="1"/>
</dbReference>
<accession>A0A412YIK1</accession>
<dbReference type="Proteomes" id="UP000283850">
    <property type="component" value="Unassembled WGS sequence"/>
</dbReference>
<sequence>MDGETLRVTALDGECSQCSTIANTEGNGKICLPVERLLDALKSLAEQHIEFDING</sequence>
<gene>
    <name evidence="1" type="ORF">DWW10_04190</name>
</gene>
<organism evidence="1 2">
    <name type="scientific">Bacteroides intestinalis</name>
    <dbReference type="NCBI Taxonomy" id="329854"/>
    <lineage>
        <taxon>Bacteria</taxon>
        <taxon>Pseudomonadati</taxon>
        <taxon>Bacteroidota</taxon>
        <taxon>Bacteroidia</taxon>
        <taxon>Bacteroidales</taxon>
        <taxon>Bacteroidaceae</taxon>
        <taxon>Bacteroides</taxon>
    </lineage>
</organism>
<dbReference type="AlphaFoldDB" id="A0A412YIK1"/>